<dbReference type="EMBL" id="PQFF01000052">
    <property type="protein sequence ID" value="RHZ86040.1"/>
    <property type="molecule type" value="Genomic_DNA"/>
</dbReference>
<sequence>MIIQSEQSTSISPPTTNVINLTDFRNPQIPNTDGLVKSVELVFENFKKFSNDKKNENHHIEKILKQAHEFDLLVKNSVQQSKQVAEFSRIFVEYIQTTTEDDVSGTDFIEVMKSQIQCAMKNKSDIEDVTKGYSEILTILVNLVWDLEDHTSQTNIEQLLSEDVNRARKEQKTRKFAALGSGITTGVALCAAPFTAGASLAILGVLGITSAGALIGTSVSGVKRGERANQLESKLNQINQIREYIEIVMKELTIIIDKHNGFIEIFKSAIDDIEKITEKYSADAENVNFRMTKIKYLSIKNQWARVNEVFQAYSDELQRMLPQ</sequence>
<proteinExistence type="predicted"/>
<comment type="caution">
    <text evidence="2">The sequence shown here is derived from an EMBL/GenBank/DDBJ whole genome shotgun (WGS) entry which is preliminary data.</text>
</comment>
<dbReference type="Gene3D" id="1.20.1170.10">
    <property type="match status" value="1"/>
</dbReference>
<gene>
    <name evidence="2" type="ORF">Glove_55g62</name>
</gene>
<dbReference type="AlphaFoldDB" id="A0A397JNH9"/>
<feature type="transmembrane region" description="Helical" evidence="1">
    <location>
        <begin position="176"/>
        <end position="194"/>
    </location>
</feature>
<evidence type="ECO:0000313" key="3">
    <source>
        <dbReference type="Proteomes" id="UP000266861"/>
    </source>
</evidence>
<protein>
    <submittedName>
        <fullName evidence="2">Uncharacterized protein</fullName>
    </submittedName>
</protein>
<evidence type="ECO:0000256" key="1">
    <source>
        <dbReference type="SAM" id="Phobius"/>
    </source>
</evidence>
<name>A0A397JNH9_9GLOM</name>
<dbReference type="SUPFAM" id="SSF58100">
    <property type="entry name" value="Bacterial hemolysins"/>
    <property type="match status" value="1"/>
</dbReference>
<keyword evidence="3" id="KW-1185">Reference proteome</keyword>
<dbReference type="OrthoDB" id="2397459at2759"/>
<organism evidence="2 3">
    <name type="scientific">Diversispora epigaea</name>
    <dbReference type="NCBI Taxonomy" id="1348612"/>
    <lineage>
        <taxon>Eukaryota</taxon>
        <taxon>Fungi</taxon>
        <taxon>Fungi incertae sedis</taxon>
        <taxon>Mucoromycota</taxon>
        <taxon>Glomeromycotina</taxon>
        <taxon>Glomeromycetes</taxon>
        <taxon>Diversisporales</taxon>
        <taxon>Diversisporaceae</taxon>
        <taxon>Diversispora</taxon>
    </lineage>
</organism>
<feature type="transmembrane region" description="Helical" evidence="1">
    <location>
        <begin position="200"/>
        <end position="222"/>
    </location>
</feature>
<evidence type="ECO:0000313" key="2">
    <source>
        <dbReference type="EMBL" id="RHZ86040.1"/>
    </source>
</evidence>
<dbReference type="Proteomes" id="UP000266861">
    <property type="component" value="Unassembled WGS sequence"/>
</dbReference>
<keyword evidence="1" id="KW-1133">Transmembrane helix</keyword>
<reference evidence="2 3" key="1">
    <citation type="submission" date="2018-08" db="EMBL/GenBank/DDBJ databases">
        <title>Genome and evolution of the arbuscular mycorrhizal fungus Diversispora epigaea (formerly Glomus versiforme) and its bacterial endosymbionts.</title>
        <authorList>
            <person name="Sun X."/>
            <person name="Fei Z."/>
            <person name="Harrison M."/>
        </authorList>
    </citation>
    <scope>NUCLEOTIDE SEQUENCE [LARGE SCALE GENOMIC DNA]</scope>
    <source>
        <strain evidence="2 3">IT104</strain>
    </source>
</reference>
<accession>A0A397JNH9</accession>
<keyword evidence="1" id="KW-0812">Transmembrane</keyword>
<keyword evidence="1" id="KW-0472">Membrane</keyword>